<protein>
    <submittedName>
        <fullName evidence="2">Uncharacterized protein</fullName>
    </submittedName>
</protein>
<sequence>MGSKPIDFSQNEREMLVMSLNARESKILDSMEQRLNQIVNEKHATRVEKMLRSMFNEWHTLHETRSLKERIHRSIDSDGHIKAVPK</sequence>
<evidence type="ECO:0000313" key="3">
    <source>
        <dbReference type="Proteomes" id="UP001595843"/>
    </source>
</evidence>
<keyword evidence="3" id="KW-1185">Reference proteome</keyword>
<proteinExistence type="predicted"/>
<organism evidence="2 3">
    <name type="scientific">Salinithrix halophila</name>
    <dbReference type="NCBI Taxonomy" id="1485204"/>
    <lineage>
        <taxon>Bacteria</taxon>
        <taxon>Bacillati</taxon>
        <taxon>Bacillota</taxon>
        <taxon>Bacilli</taxon>
        <taxon>Bacillales</taxon>
        <taxon>Thermoactinomycetaceae</taxon>
        <taxon>Salinithrix</taxon>
    </lineage>
</organism>
<reference evidence="3" key="1">
    <citation type="journal article" date="2019" name="Int. J. Syst. Evol. Microbiol.">
        <title>The Global Catalogue of Microorganisms (GCM) 10K type strain sequencing project: providing services to taxonomists for standard genome sequencing and annotation.</title>
        <authorList>
            <consortium name="The Broad Institute Genomics Platform"/>
            <consortium name="The Broad Institute Genome Sequencing Center for Infectious Disease"/>
            <person name="Wu L."/>
            <person name="Ma J."/>
        </authorList>
    </citation>
    <scope>NUCLEOTIDE SEQUENCE [LARGE SCALE GENOMIC DNA]</scope>
    <source>
        <strain evidence="3">IBRC-M 10813</strain>
    </source>
</reference>
<gene>
    <name evidence="2" type="ORF">ACFOUO_03835</name>
</gene>
<accession>A0ABV8JC34</accession>
<evidence type="ECO:0000256" key="1">
    <source>
        <dbReference type="SAM" id="Coils"/>
    </source>
</evidence>
<comment type="caution">
    <text evidence="2">The sequence shown here is derived from an EMBL/GenBank/DDBJ whole genome shotgun (WGS) entry which is preliminary data.</text>
</comment>
<dbReference type="EMBL" id="JBHSAP010000007">
    <property type="protein sequence ID" value="MFC4075933.1"/>
    <property type="molecule type" value="Genomic_DNA"/>
</dbReference>
<feature type="coiled-coil region" evidence="1">
    <location>
        <begin position="21"/>
        <end position="48"/>
    </location>
</feature>
<dbReference type="Proteomes" id="UP001595843">
    <property type="component" value="Unassembled WGS sequence"/>
</dbReference>
<dbReference type="RefSeq" id="WP_380702308.1">
    <property type="nucleotide sequence ID" value="NZ_JBHSAP010000007.1"/>
</dbReference>
<keyword evidence="1" id="KW-0175">Coiled coil</keyword>
<evidence type="ECO:0000313" key="2">
    <source>
        <dbReference type="EMBL" id="MFC4075933.1"/>
    </source>
</evidence>
<name>A0ABV8JC34_9BACL</name>